<protein>
    <recommendedName>
        <fullName evidence="6">Dihydroorotate dehydrogenase (quinone), mitochondrial</fullName>
        <ecNumber evidence="5">1.3.5.2</ecNumber>
    </recommendedName>
    <alternativeName>
        <fullName evidence="11">Dihydroorotate oxidase</fullName>
    </alternativeName>
</protein>
<keyword evidence="7" id="KW-0285">Flavoprotein</keyword>
<evidence type="ECO:0000256" key="12">
    <source>
        <dbReference type="ARBA" id="ARBA00048639"/>
    </source>
</evidence>
<dbReference type="PANTHER" id="PTHR48109:SF4">
    <property type="entry name" value="DIHYDROOROTATE DEHYDROGENASE (QUINONE), MITOCHONDRIAL"/>
    <property type="match status" value="1"/>
</dbReference>
<evidence type="ECO:0000256" key="8">
    <source>
        <dbReference type="ARBA" id="ARBA00022643"/>
    </source>
</evidence>
<dbReference type="Proteomes" id="UP000187455">
    <property type="component" value="Unassembled WGS sequence"/>
</dbReference>
<dbReference type="InterPro" id="IPR013785">
    <property type="entry name" value="Aldolase_TIM"/>
</dbReference>
<feature type="region of interest" description="Disordered" evidence="13">
    <location>
        <begin position="346"/>
        <end position="367"/>
    </location>
</feature>
<comment type="pathway">
    <text evidence="3">Pyrimidine metabolism; UMP biosynthesis via de novo pathway; orotate from (S)-dihydroorotate (quinone route): step 1/1.</text>
</comment>
<evidence type="ECO:0000256" key="3">
    <source>
        <dbReference type="ARBA" id="ARBA00005161"/>
    </source>
</evidence>
<evidence type="ECO:0000256" key="4">
    <source>
        <dbReference type="ARBA" id="ARBA00005359"/>
    </source>
</evidence>
<dbReference type="GO" id="GO:0006207">
    <property type="term" value="P:'de novo' pyrimidine nucleobase biosynthetic process"/>
    <property type="evidence" value="ECO:0007669"/>
    <property type="project" value="InterPro"/>
</dbReference>
<comment type="cofactor">
    <cofactor evidence="1">
        <name>FMN</name>
        <dbReference type="ChEBI" id="CHEBI:58210"/>
    </cofactor>
</comment>
<feature type="domain" description="Dihydroorotate dehydrogenase catalytic" evidence="14">
    <location>
        <begin position="113"/>
        <end position="441"/>
    </location>
</feature>
<name>A0A1R0H8F2_9FUNG</name>
<dbReference type="InterPro" id="IPR001295">
    <property type="entry name" value="Dihydroorotate_DH_CS"/>
</dbReference>
<comment type="caution">
    <text evidence="15">The sequence shown here is derived from an EMBL/GenBank/DDBJ whole genome shotgun (WGS) entry which is preliminary data.</text>
</comment>
<accession>A0A1R0H8F2</accession>
<dbReference type="STRING" id="133383.A0A1R0H8F2"/>
<evidence type="ECO:0000313" key="16">
    <source>
        <dbReference type="Proteomes" id="UP000187455"/>
    </source>
</evidence>
<evidence type="ECO:0000256" key="2">
    <source>
        <dbReference type="ARBA" id="ARBA00004370"/>
    </source>
</evidence>
<dbReference type="InterPro" id="IPR050074">
    <property type="entry name" value="DHO_dehydrogenase"/>
</dbReference>
<evidence type="ECO:0000256" key="1">
    <source>
        <dbReference type="ARBA" id="ARBA00001917"/>
    </source>
</evidence>
<keyword evidence="9" id="KW-0560">Oxidoreductase</keyword>
<dbReference type="GO" id="GO:0044205">
    <property type="term" value="P:'de novo' UMP biosynthetic process"/>
    <property type="evidence" value="ECO:0007669"/>
    <property type="project" value="UniProtKB-UniPathway"/>
</dbReference>
<evidence type="ECO:0000256" key="11">
    <source>
        <dbReference type="ARBA" id="ARBA00031623"/>
    </source>
</evidence>
<evidence type="ECO:0000256" key="6">
    <source>
        <dbReference type="ARBA" id="ARBA00017599"/>
    </source>
</evidence>
<evidence type="ECO:0000259" key="14">
    <source>
        <dbReference type="Pfam" id="PF01180"/>
    </source>
</evidence>
<dbReference type="InterPro" id="IPR005720">
    <property type="entry name" value="Dihydroorotate_DH_cat"/>
</dbReference>
<keyword evidence="8" id="KW-0288">FMN</keyword>
<evidence type="ECO:0000256" key="9">
    <source>
        <dbReference type="ARBA" id="ARBA00023002"/>
    </source>
</evidence>
<dbReference type="NCBIfam" id="TIGR01036">
    <property type="entry name" value="pyrD_sub2"/>
    <property type="match status" value="1"/>
</dbReference>
<organism evidence="15 16">
    <name type="scientific">Smittium mucronatum</name>
    <dbReference type="NCBI Taxonomy" id="133383"/>
    <lineage>
        <taxon>Eukaryota</taxon>
        <taxon>Fungi</taxon>
        <taxon>Fungi incertae sedis</taxon>
        <taxon>Zoopagomycota</taxon>
        <taxon>Kickxellomycotina</taxon>
        <taxon>Harpellomycetes</taxon>
        <taxon>Harpellales</taxon>
        <taxon>Legeriomycetaceae</taxon>
        <taxon>Smittium</taxon>
    </lineage>
</organism>
<reference evidence="15 16" key="1">
    <citation type="journal article" date="2016" name="Mol. Biol. Evol.">
        <title>Genome-Wide Survey of Gut Fungi (Harpellales) Reveals the First Horizontally Transferred Ubiquitin Gene from a Mosquito Host.</title>
        <authorList>
            <person name="Wang Y."/>
            <person name="White M.M."/>
            <person name="Kvist S."/>
            <person name="Moncalvo J.M."/>
        </authorList>
    </citation>
    <scope>NUCLEOTIDE SEQUENCE [LARGE SCALE GENOMIC DNA]</scope>
    <source>
        <strain evidence="15 16">ALG-7-W6</strain>
    </source>
</reference>
<feature type="compositionally biased region" description="Polar residues" evidence="13">
    <location>
        <begin position="346"/>
        <end position="362"/>
    </location>
</feature>
<comment type="subcellular location">
    <subcellularLocation>
        <location evidence="2">Membrane</location>
    </subcellularLocation>
</comment>
<dbReference type="SUPFAM" id="SSF51395">
    <property type="entry name" value="FMN-linked oxidoreductases"/>
    <property type="match status" value="1"/>
</dbReference>
<dbReference type="UniPathway" id="UPA00070">
    <property type="reaction ID" value="UER00946"/>
</dbReference>
<evidence type="ECO:0000256" key="13">
    <source>
        <dbReference type="SAM" id="MobiDB-lite"/>
    </source>
</evidence>
<evidence type="ECO:0000256" key="7">
    <source>
        <dbReference type="ARBA" id="ARBA00022630"/>
    </source>
</evidence>
<dbReference type="AlphaFoldDB" id="A0A1R0H8F2"/>
<dbReference type="InterPro" id="IPR005719">
    <property type="entry name" value="Dihydroorotate_DH_2"/>
</dbReference>
<keyword evidence="10" id="KW-0472">Membrane</keyword>
<evidence type="ECO:0000313" key="15">
    <source>
        <dbReference type="EMBL" id="OLY85472.1"/>
    </source>
</evidence>
<dbReference type="OrthoDB" id="14784at2759"/>
<sequence>MNSSRCILGGLNTVTRSSGFRINNNLFRSYSISGPKASGNFLGKTKTLVYGVLGISGATFFGFYFSNTRSNIHQYVSTPILRLFDEEDAHDLSILALEYNLGPKDRKDDDDCLQIKIWGKTLSNPIGLSAGYDKNARVMDKLLDLGFGAVEVGSITPEPQPGNPKKRLFRLVNSNSIINRMGLNNDGIEACSRRLSIYMSNKITEESSKTSGLSINGAINKVYLDNLGQSKKFLGANVSKNSSSDSSDDSDYLLGIRKLGKFVDYIVVNVSCPNVKNLGSGNDLEKLDKTMRLARAECDSLGESNSGTKPALVVKIGPDYSPLELQVISELALKNNIDGIITSNTSKSRPQSVLSSDGSVASENGGLSGPPIKDISLKTTSLVYKFTQGKIPIIGCGGISNAQDVLDYGLAGASFVQVYTAMIYQGPGLASKLKDDLVKLLDGRKWPDIVGKGSL</sequence>
<dbReference type="EMBL" id="LSSL01000100">
    <property type="protein sequence ID" value="OLY85472.1"/>
    <property type="molecule type" value="Genomic_DNA"/>
</dbReference>
<dbReference type="PANTHER" id="PTHR48109">
    <property type="entry name" value="DIHYDROOROTATE DEHYDROGENASE (QUINONE), MITOCHONDRIAL-RELATED"/>
    <property type="match status" value="1"/>
</dbReference>
<keyword evidence="16" id="KW-1185">Reference proteome</keyword>
<dbReference type="CDD" id="cd04738">
    <property type="entry name" value="DHOD_2_like"/>
    <property type="match status" value="1"/>
</dbReference>
<proteinExistence type="inferred from homology"/>
<dbReference type="PROSITE" id="PS00912">
    <property type="entry name" value="DHODEHASE_2"/>
    <property type="match status" value="1"/>
</dbReference>
<dbReference type="GO" id="GO:0106430">
    <property type="term" value="F:dihydroorotate dehydrogenase (quinone) activity"/>
    <property type="evidence" value="ECO:0007669"/>
    <property type="project" value="UniProtKB-EC"/>
</dbReference>
<dbReference type="GO" id="GO:0005743">
    <property type="term" value="C:mitochondrial inner membrane"/>
    <property type="evidence" value="ECO:0007669"/>
    <property type="project" value="TreeGrafter"/>
</dbReference>
<dbReference type="EC" id="1.3.5.2" evidence="5"/>
<evidence type="ECO:0000256" key="5">
    <source>
        <dbReference type="ARBA" id="ARBA00012791"/>
    </source>
</evidence>
<comment type="catalytic activity">
    <reaction evidence="12">
        <text>(S)-dihydroorotate + a quinone = orotate + a quinol</text>
        <dbReference type="Rhea" id="RHEA:30187"/>
        <dbReference type="ChEBI" id="CHEBI:24646"/>
        <dbReference type="ChEBI" id="CHEBI:30839"/>
        <dbReference type="ChEBI" id="CHEBI:30864"/>
        <dbReference type="ChEBI" id="CHEBI:132124"/>
        <dbReference type="EC" id="1.3.5.2"/>
    </reaction>
</comment>
<comment type="similarity">
    <text evidence="4">Belongs to the dihydroorotate dehydrogenase family. Type 2 subfamily.</text>
</comment>
<dbReference type="Pfam" id="PF01180">
    <property type="entry name" value="DHO_dh"/>
    <property type="match status" value="1"/>
</dbReference>
<dbReference type="Gene3D" id="3.20.20.70">
    <property type="entry name" value="Aldolase class I"/>
    <property type="match status" value="1"/>
</dbReference>
<evidence type="ECO:0000256" key="10">
    <source>
        <dbReference type="ARBA" id="ARBA00023136"/>
    </source>
</evidence>
<gene>
    <name evidence="15" type="ORF">AYI68_g342</name>
</gene>